<dbReference type="PANTHER" id="PTHR11733">
    <property type="entry name" value="ZINC METALLOPROTEASE FAMILY M13 NEPRILYSIN-RELATED"/>
    <property type="match status" value="1"/>
</dbReference>
<feature type="region of interest" description="Disordered" evidence="2">
    <location>
        <begin position="378"/>
        <end position="397"/>
    </location>
</feature>
<dbReference type="Gene3D" id="3.40.390.10">
    <property type="entry name" value="Collagenase (Catalytic Domain)"/>
    <property type="match status" value="2"/>
</dbReference>
<dbReference type="PANTHER" id="PTHR11733:SF167">
    <property type="entry name" value="FI17812P1-RELATED"/>
    <property type="match status" value="1"/>
</dbReference>
<reference evidence="4" key="1">
    <citation type="submission" date="2020-11" db="EMBL/GenBank/DDBJ databases">
        <authorList>
            <person name="Tran Van P."/>
        </authorList>
    </citation>
    <scope>NUCLEOTIDE SEQUENCE</scope>
</reference>
<feature type="domain" description="Peptidase M13 C-terminal" evidence="3">
    <location>
        <begin position="649"/>
        <end position="698"/>
    </location>
</feature>
<feature type="region of interest" description="Disordered" evidence="2">
    <location>
        <begin position="245"/>
        <end position="294"/>
    </location>
</feature>
<feature type="compositionally biased region" description="Pro residues" evidence="2">
    <location>
        <begin position="245"/>
        <end position="263"/>
    </location>
</feature>
<gene>
    <name evidence="4" type="ORF">TSIB3V08_LOCUS8729</name>
</gene>
<evidence type="ECO:0000259" key="3">
    <source>
        <dbReference type="Pfam" id="PF01431"/>
    </source>
</evidence>
<dbReference type="AlphaFoldDB" id="A0A7R9G2P0"/>
<evidence type="ECO:0000313" key="4">
    <source>
        <dbReference type="EMBL" id="CAD7264680.1"/>
    </source>
</evidence>
<feature type="compositionally biased region" description="Polar residues" evidence="2">
    <location>
        <begin position="264"/>
        <end position="287"/>
    </location>
</feature>
<comment type="similarity">
    <text evidence="1">Belongs to the peptidase M13 family.</text>
</comment>
<dbReference type="SUPFAM" id="SSF55486">
    <property type="entry name" value="Metalloproteases ('zincins'), catalytic domain"/>
    <property type="match status" value="2"/>
</dbReference>
<evidence type="ECO:0000256" key="2">
    <source>
        <dbReference type="SAM" id="MobiDB-lite"/>
    </source>
</evidence>
<protein>
    <recommendedName>
        <fullName evidence="3">Peptidase M13 C-terminal domain-containing protein</fullName>
    </recommendedName>
</protein>
<dbReference type="GO" id="GO:0004222">
    <property type="term" value="F:metalloendopeptidase activity"/>
    <property type="evidence" value="ECO:0007669"/>
    <property type="project" value="InterPro"/>
</dbReference>
<sequence length="908" mass="101670">MITGILQAPFYDISHPHSLNYGGMGVVMGHELTHAFDDQGREYDEFGNLHQWWNNKTIDKFKNRTDCVVDQYSEFEINNKHLNGKQTLGIWVRERAVLVTPPAASLVRVGTYMGYILDETGNSIEQLKAVSGNTSPMAVITSLASVQELKTCNSEWHSGQVNDSTNHPTRLAVSVVVCYRRVMYKVEERGNIELCDSTCHTIRAMEVLPYERIEESYMCDMTCAVYNFLKCDVVAVFPRPPPPFRAPHQPPSPFMTPLPPPPRTESSAYKTSEYSQPVTRVPTTTNGEGAPEVHQNDGWKEEVLCGALDRIEIADYNCVKCLNKLEKNKSYNVSNELNVIVLDSVGKRRTRLASTSPLPGLPLSSNWDLSPLRDNEPRMNPSYRHSPVTESRRTPCSGCSPRGGAIITVVDPVLHRSDVSRTVSITNTILVRFIEPHRVWAYSRGILLGTNSTWVFISTVRAHMSKAVALEAPEHGVVVLETAKALLDADPICTPQPVANLRGPIQDPVAISDIPPPDFEVASKSSIKNLLRHLLTLRPHALTSWDAFRTPLNLSLLVFTRIPPFPILRTFRNLIPVAPRLMALRSFYLICWLVCADSFYSGKNRMALGLFIILPIFPPLLQEGHLLRQFLQASTDDIQAHGQHLGLSGGENIADNGGLKAAFHAYLKWASINNEESPLPGLNLTHRQLFFLSFAQTHLHSAEYPMLGGYDDVKPFFYRAIGGLSSADSSSKSREHDSLTCSHKLKSGAVKSGERGCQRGLQIMKRGAQYGVLRAPMKLLIFRLKRTLIHPQDFELLDLFQICLNLQKNSTPLLDDPAVRTHHVQPLLDDPAVRTHQVQPLLDDPAVQTHHVQPLLDDPAVRTHHVQPLLDDPADRTHHVLLSGSRLKRQRIKHCTAFRRQLECSRSL</sequence>
<name>A0A7R9G2P0_TIMSH</name>
<dbReference type="Pfam" id="PF01431">
    <property type="entry name" value="Peptidase_M13"/>
    <property type="match status" value="2"/>
</dbReference>
<dbReference type="GO" id="GO:0005886">
    <property type="term" value="C:plasma membrane"/>
    <property type="evidence" value="ECO:0007669"/>
    <property type="project" value="TreeGrafter"/>
</dbReference>
<proteinExistence type="inferred from homology"/>
<dbReference type="InterPro" id="IPR000718">
    <property type="entry name" value="Peptidase_M13"/>
</dbReference>
<dbReference type="PROSITE" id="PS51885">
    <property type="entry name" value="NEPRILYSIN"/>
    <property type="match status" value="2"/>
</dbReference>
<accession>A0A7R9G2P0</accession>
<dbReference type="EMBL" id="OC004620">
    <property type="protein sequence ID" value="CAD7264680.1"/>
    <property type="molecule type" value="Genomic_DNA"/>
</dbReference>
<feature type="domain" description="Peptidase M13 C-terminal" evidence="3">
    <location>
        <begin position="3"/>
        <end position="89"/>
    </location>
</feature>
<evidence type="ECO:0000256" key="1">
    <source>
        <dbReference type="ARBA" id="ARBA00007357"/>
    </source>
</evidence>
<dbReference type="InterPro" id="IPR018497">
    <property type="entry name" value="Peptidase_M13_C"/>
</dbReference>
<dbReference type="InterPro" id="IPR024079">
    <property type="entry name" value="MetalloPept_cat_dom_sf"/>
</dbReference>
<dbReference type="GO" id="GO:0016485">
    <property type="term" value="P:protein processing"/>
    <property type="evidence" value="ECO:0007669"/>
    <property type="project" value="TreeGrafter"/>
</dbReference>
<organism evidence="4">
    <name type="scientific">Timema shepardi</name>
    <name type="common">Walking stick</name>
    <dbReference type="NCBI Taxonomy" id="629360"/>
    <lineage>
        <taxon>Eukaryota</taxon>
        <taxon>Metazoa</taxon>
        <taxon>Ecdysozoa</taxon>
        <taxon>Arthropoda</taxon>
        <taxon>Hexapoda</taxon>
        <taxon>Insecta</taxon>
        <taxon>Pterygota</taxon>
        <taxon>Neoptera</taxon>
        <taxon>Polyneoptera</taxon>
        <taxon>Phasmatodea</taxon>
        <taxon>Timematodea</taxon>
        <taxon>Timematoidea</taxon>
        <taxon>Timematidae</taxon>
        <taxon>Timema</taxon>
    </lineage>
</organism>